<reference evidence="1 2" key="1">
    <citation type="submission" date="2024-10" db="EMBL/GenBank/DDBJ databases">
        <authorList>
            <person name="Sang B.-I."/>
            <person name="Prabhaharan D."/>
        </authorList>
    </citation>
    <scope>NUCLEOTIDE SEQUENCE [LARGE SCALE GENOMIC DNA]</scope>
    <source>
        <strain evidence="1 2">MH</strain>
    </source>
</reference>
<evidence type="ECO:0000313" key="1">
    <source>
        <dbReference type="EMBL" id="MFG6273269.1"/>
    </source>
</evidence>
<dbReference type="Proteomes" id="UP001605989">
    <property type="component" value="Unassembled WGS sequence"/>
</dbReference>
<comment type="caution">
    <text evidence="1">The sequence shown here is derived from an EMBL/GenBank/DDBJ whole genome shotgun (WGS) entry which is preliminary data.</text>
</comment>
<dbReference type="EMBL" id="JBIEKR010000006">
    <property type="protein sequence ID" value="MFG6273269.1"/>
    <property type="molecule type" value="Genomic_DNA"/>
</dbReference>
<name>A0ABW7DSF4_9FIRM</name>
<proteinExistence type="predicted"/>
<sequence>MAKYTHTSIGFFLDLPVEEYASWQSIINAEIERENKAIESAGKGGRRG</sequence>
<keyword evidence="2" id="KW-1185">Reference proteome</keyword>
<protein>
    <submittedName>
        <fullName evidence="1">Uncharacterized protein</fullName>
    </submittedName>
</protein>
<organism evidence="1 2">
    <name type="scientific">Megasphaera hexanoica</name>
    <dbReference type="NCBI Taxonomy" id="1675036"/>
    <lineage>
        <taxon>Bacteria</taxon>
        <taxon>Bacillati</taxon>
        <taxon>Bacillota</taxon>
        <taxon>Negativicutes</taxon>
        <taxon>Veillonellales</taxon>
        <taxon>Veillonellaceae</taxon>
        <taxon>Megasphaera</taxon>
    </lineage>
</organism>
<evidence type="ECO:0000313" key="2">
    <source>
        <dbReference type="Proteomes" id="UP001605989"/>
    </source>
</evidence>
<accession>A0ABW7DSF4</accession>
<gene>
    <name evidence="1" type="ORF">ACGTZG_08720</name>
</gene>